<keyword evidence="1" id="KW-0811">Translocation</keyword>
<dbReference type="Gene3D" id="2.80.10.50">
    <property type="match status" value="2"/>
</dbReference>
<dbReference type="Pfam" id="PF14200">
    <property type="entry name" value="RicinB_lectin_2"/>
    <property type="match status" value="1"/>
</dbReference>
<evidence type="ECO:0000256" key="1">
    <source>
        <dbReference type="RuleBase" id="RU365079"/>
    </source>
</evidence>
<comment type="subcellular location">
    <subcellularLocation>
        <location evidence="1">Mitochondrion inner membrane</location>
        <topology evidence="1">Single-pass membrane protein</topology>
    </subcellularLocation>
</comment>
<dbReference type="PROSITE" id="PS50969">
    <property type="entry name" value="FCP1"/>
    <property type="match status" value="1"/>
</dbReference>
<reference evidence="4 5" key="1">
    <citation type="journal article" date="2025" name="Microbiol. Resour. Announc.">
        <title>Draft genome sequences for Neonectria magnoliae and Neonectria punicea, canker pathogens of Liriodendron tulipifera and Acer saccharum in West Virginia.</title>
        <authorList>
            <person name="Petronek H.M."/>
            <person name="Kasson M.T."/>
            <person name="Metheny A.M."/>
            <person name="Stauder C.M."/>
            <person name="Lovett B."/>
            <person name="Lynch S.C."/>
            <person name="Garnas J.R."/>
            <person name="Kasson L.R."/>
            <person name="Stajich J.E."/>
        </authorList>
    </citation>
    <scope>NUCLEOTIDE SEQUENCE [LARGE SCALE GENOMIC DNA]</scope>
    <source>
        <strain evidence="4 5">NRRL 64653</strain>
    </source>
</reference>
<organism evidence="4 5">
    <name type="scientific">Neonectria punicea</name>
    <dbReference type="NCBI Taxonomy" id="979145"/>
    <lineage>
        <taxon>Eukaryota</taxon>
        <taxon>Fungi</taxon>
        <taxon>Dikarya</taxon>
        <taxon>Ascomycota</taxon>
        <taxon>Pezizomycotina</taxon>
        <taxon>Sordariomycetes</taxon>
        <taxon>Hypocreomycetidae</taxon>
        <taxon>Hypocreales</taxon>
        <taxon>Nectriaceae</taxon>
        <taxon>Neonectria</taxon>
    </lineage>
</organism>
<dbReference type="InterPro" id="IPR023214">
    <property type="entry name" value="HAD_sf"/>
</dbReference>
<dbReference type="InterPro" id="IPR004274">
    <property type="entry name" value="FCP1_dom"/>
</dbReference>
<dbReference type="EMBL" id="JAZAVJ010000143">
    <property type="protein sequence ID" value="KAK7409696.1"/>
    <property type="molecule type" value="Genomic_DNA"/>
</dbReference>
<keyword evidence="1" id="KW-0496">Mitochondrion</keyword>
<comment type="similarity">
    <text evidence="1">Belongs to the TIM50 family.</text>
</comment>
<keyword evidence="1" id="KW-0809">Transit peptide</keyword>
<dbReference type="InterPro" id="IPR035992">
    <property type="entry name" value="Ricin_B-like_lectins"/>
</dbReference>
<evidence type="ECO:0000313" key="5">
    <source>
        <dbReference type="Proteomes" id="UP001498476"/>
    </source>
</evidence>
<keyword evidence="5" id="KW-1185">Reference proteome</keyword>
<keyword evidence="1" id="KW-0653">Protein transport</keyword>
<keyword evidence="1" id="KW-0813">Transport</keyword>
<feature type="region of interest" description="Disordered" evidence="2">
    <location>
        <begin position="144"/>
        <end position="169"/>
    </location>
</feature>
<feature type="domain" description="FCP1 homology" evidence="3">
    <location>
        <begin position="185"/>
        <end position="355"/>
    </location>
</feature>
<dbReference type="Pfam" id="PF03031">
    <property type="entry name" value="NIF"/>
    <property type="match status" value="1"/>
</dbReference>
<protein>
    <recommendedName>
        <fullName evidence="1">Mitochondrial import inner membrane translocase subunit TIM50</fullName>
    </recommendedName>
</protein>
<evidence type="ECO:0000259" key="3">
    <source>
        <dbReference type="PROSITE" id="PS50969"/>
    </source>
</evidence>
<name>A0ABR1GVZ9_9HYPO</name>
<evidence type="ECO:0000313" key="4">
    <source>
        <dbReference type="EMBL" id="KAK7409696.1"/>
    </source>
</evidence>
<dbReference type="InterPro" id="IPR050365">
    <property type="entry name" value="TIM50"/>
</dbReference>
<dbReference type="SUPFAM" id="SSF56784">
    <property type="entry name" value="HAD-like"/>
    <property type="match status" value="1"/>
</dbReference>
<dbReference type="Proteomes" id="UP001498476">
    <property type="component" value="Unassembled WGS sequence"/>
</dbReference>
<comment type="subunit">
    <text evidence="1">Component of the TIM23 complex.</text>
</comment>
<dbReference type="PANTHER" id="PTHR12210">
    <property type="entry name" value="DULLARD PROTEIN PHOSPHATASE"/>
    <property type="match status" value="1"/>
</dbReference>
<dbReference type="Gene3D" id="3.40.50.1000">
    <property type="entry name" value="HAD superfamily/HAD-like"/>
    <property type="match status" value="1"/>
</dbReference>
<proteinExistence type="inferred from homology"/>
<dbReference type="InterPro" id="IPR000772">
    <property type="entry name" value="Ricin_B_lectin"/>
</dbReference>
<evidence type="ECO:0000256" key="2">
    <source>
        <dbReference type="SAM" id="MobiDB-lite"/>
    </source>
</evidence>
<accession>A0ABR1GVZ9</accession>
<sequence length="383" mass="43187">MTMIDSQDLDGRVVAFVNFGTGTAIDLSGGHSDPPNGTPCVGWNAHLMENQQWKLIKLRDGEYGQPLFRIQNVMAPSKAMDLYNGHSSDNTKITGWSHDSTTNDHQLWYIHLMGDFQDRGNVVKIESYATGTFVDLYYGESRNGPKRSKKPHEIPPAVPSTASGGVPNPTPQYLAQALLNPQEFPQPRRILIVIDLNGTLLHRPNKRRPFHFVERPHARAFLSYCLETFYVAIWSSARPENVSRMVAQLLTPEQVERCLLVWARDQFGLSPTDYDSKVQVYKRLTSVWSNPRVMSSHPAAEQGGRWDQTNTVLVDDSLEKARTEPFNLLQIPEFSGIETESPHVLPQVHDYLNALSHQADVSRSIRLKPFRLDPSYSLPSGGR</sequence>
<gene>
    <name evidence="4" type="ORF">QQX98_008139</name>
</gene>
<dbReference type="InterPro" id="IPR036412">
    <property type="entry name" value="HAD-like_sf"/>
</dbReference>
<dbReference type="SUPFAM" id="SSF50370">
    <property type="entry name" value="Ricin B-like lectins"/>
    <property type="match status" value="1"/>
</dbReference>
<dbReference type="SMART" id="SM00577">
    <property type="entry name" value="CPDc"/>
    <property type="match status" value="1"/>
</dbReference>
<comment type="function">
    <text evidence="1">Essential component of the TIM23 complex, a complex that mediates the translocation of transit peptide-containing proteins across the mitochondrial inner membrane.</text>
</comment>
<comment type="caution">
    <text evidence="4">The sequence shown here is derived from an EMBL/GenBank/DDBJ whole genome shotgun (WGS) entry which is preliminary data.</text>
</comment>